<keyword evidence="2" id="KW-0472">Membrane</keyword>
<gene>
    <name evidence="3" type="ORF">Vbra_17690</name>
</gene>
<keyword evidence="2" id="KW-1133">Transmembrane helix</keyword>
<accession>A0A0G4GG71</accession>
<name>A0A0G4GG71_VITBC</name>
<dbReference type="VEuPathDB" id="CryptoDB:Vbra_17690"/>
<evidence type="ECO:0008006" key="5">
    <source>
        <dbReference type="Google" id="ProtNLM"/>
    </source>
</evidence>
<dbReference type="Proteomes" id="UP000041254">
    <property type="component" value="Unassembled WGS sequence"/>
</dbReference>
<protein>
    <recommendedName>
        <fullName evidence="5">Transmembrane protein</fullName>
    </recommendedName>
</protein>
<evidence type="ECO:0000313" key="4">
    <source>
        <dbReference type="Proteomes" id="UP000041254"/>
    </source>
</evidence>
<feature type="compositionally biased region" description="Basic and acidic residues" evidence="1">
    <location>
        <begin position="1"/>
        <end position="10"/>
    </location>
</feature>
<keyword evidence="2" id="KW-0812">Transmembrane</keyword>
<dbReference type="AlphaFoldDB" id="A0A0G4GG71"/>
<evidence type="ECO:0000313" key="3">
    <source>
        <dbReference type="EMBL" id="CEM28365.1"/>
    </source>
</evidence>
<dbReference type="InParanoid" id="A0A0G4GG71"/>
<feature type="transmembrane region" description="Helical" evidence="2">
    <location>
        <begin position="134"/>
        <end position="158"/>
    </location>
</feature>
<feature type="transmembrane region" description="Helical" evidence="2">
    <location>
        <begin position="101"/>
        <end position="122"/>
    </location>
</feature>
<dbReference type="PhylomeDB" id="A0A0G4GG71"/>
<keyword evidence="4" id="KW-1185">Reference proteome</keyword>
<evidence type="ECO:0000256" key="1">
    <source>
        <dbReference type="SAM" id="MobiDB-lite"/>
    </source>
</evidence>
<feature type="region of interest" description="Disordered" evidence="1">
    <location>
        <begin position="1"/>
        <end position="26"/>
    </location>
</feature>
<dbReference type="EMBL" id="CDMY01000652">
    <property type="protein sequence ID" value="CEM28365.1"/>
    <property type="molecule type" value="Genomic_DNA"/>
</dbReference>
<reference evidence="3 4" key="1">
    <citation type="submission" date="2014-11" db="EMBL/GenBank/DDBJ databases">
        <authorList>
            <person name="Zhu J."/>
            <person name="Qi W."/>
            <person name="Song R."/>
        </authorList>
    </citation>
    <scope>NUCLEOTIDE SEQUENCE [LARGE SCALE GENOMIC DNA]</scope>
</reference>
<proteinExistence type="predicted"/>
<evidence type="ECO:0000256" key="2">
    <source>
        <dbReference type="SAM" id="Phobius"/>
    </source>
</evidence>
<organism evidence="3 4">
    <name type="scientific">Vitrella brassicaformis (strain CCMP3155)</name>
    <dbReference type="NCBI Taxonomy" id="1169540"/>
    <lineage>
        <taxon>Eukaryota</taxon>
        <taxon>Sar</taxon>
        <taxon>Alveolata</taxon>
        <taxon>Colpodellida</taxon>
        <taxon>Vitrellaceae</taxon>
        <taxon>Vitrella</taxon>
    </lineage>
</organism>
<sequence>MPTSHPDRIDVPPPTGHSGDTYTTSTLPSAAPAYDVQPVVVGQSLATTNTAGKPEGGDQPQYVQPQAVPAQYGGGAHVIHVPQAVVVDRRYDDEACMLGCAQVSCILSIFFPIVGCIAFCFNMDAADGSERKKWAWRCLISAGVSFVLVFIIIIIHVATMSAVAARHSSDY</sequence>